<evidence type="ECO:0000313" key="8">
    <source>
        <dbReference type="Proteomes" id="UP000269154"/>
    </source>
</evidence>
<evidence type="ECO:0000313" key="7">
    <source>
        <dbReference type="EMBL" id="RQH39583.1"/>
    </source>
</evidence>
<evidence type="ECO:0000256" key="4">
    <source>
        <dbReference type="ARBA" id="ARBA00022801"/>
    </source>
</evidence>
<dbReference type="OrthoDB" id="9811075at2"/>
<keyword evidence="3 7" id="KW-0255">Endonuclease</keyword>
<dbReference type="GO" id="GO:0009036">
    <property type="term" value="F:type II site-specific deoxyribonuclease activity"/>
    <property type="evidence" value="ECO:0007669"/>
    <property type="project" value="InterPro"/>
</dbReference>
<dbReference type="EMBL" id="RCBY01000094">
    <property type="protein sequence ID" value="RQH39583.1"/>
    <property type="molecule type" value="Genomic_DNA"/>
</dbReference>
<evidence type="ECO:0000256" key="1">
    <source>
        <dbReference type="ARBA" id="ARBA00022722"/>
    </source>
</evidence>
<dbReference type="InterPro" id="IPR019045">
    <property type="entry name" value="Restrct_endonuc_II_HinfI"/>
</dbReference>
<reference evidence="7 8" key="1">
    <citation type="journal article" date="2018" name="ACS Chem. Biol.">
        <title>Ketoreductase domain dysfunction expands chemodiversity: malyngamide biosynthesis in the cyanobacterium Okeania hirsuta.</title>
        <authorList>
            <person name="Moss N.A."/>
            <person name="Leao T."/>
            <person name="Rankin M."/>
            <person name="McCullough T.M."/>
            <person name="Qu P."/>
            <person name="Korobeynikov A."/>
            <person name="Smith J.L."/>
            <person name="Gerwick L."/>
            <person name="Gerwick W.H."/>
        </authorList>
    </citation>
    <scope>NUCLEOTIDE SEQUENCE [LARGE SCALE GENOMIC DNA]</scope>
    <source>
        <strain evidence="7 8">PAB10Feb10-1</strain>
    </source>
</reference>
<evidence type="ECO:0000256" key="6">
    <source>
        <dbReference type="ARBA" id="ARBA00093790"/>
    </source>
</evidence>
<protein>
    <recommendedName>
        <fullName evidence="6">type II site-specific deoxyribonuclease</fullName>
        <ecNumber evidence="6">3.1.21.4</ecNumber>
    </recommendedName>
</protein>
<name>A0A3N6PS45_9CYAN</name>
<comment type="caution">
    <text evidence="7">The sequence shown here is derived from an EMBL/GenBank/DDBJ whole genome shotgun (WGS) entry which is preliminary data.</text>
</comment>
<keyword evidence="8" id="KW-1185">Reference proteome</keyword>
<keyword evidence="2" id="KW-0680">Restriction system</keyword>
<evidence type="ECO:0000256" key="3">
    <source>
        <dbReference type="ARBA" id="ARBA00022759"/>
    </source>
</evidence>
<keyword evidence="4" id="KW-0378">Hydrolase</keyword>
<dbReference type="Pfam" id="PF09520">
    <property type="entry name" value="RE_TdeIII"/>
    <property type="match status" value="1"/>
</dbReference>
<dbReference type="GO" id="GO:0009307">
    <property type="term" value="P:DNA restriction-modification system"/>
    <property type="evidence" value="ECO:0007669"/>
    <property type="project" value="InterPro"/>
</dbReference>
<gene>
    <name evidence="7" type="ORF">D5R40_16955</name>
</gene>
<evidence type="ECO:0000256" key="5">
    <source>
        <dbReference type="ARBA" id="ARBA00093760"/>
    </source>
</evidence>
<organism evidence="7 8">
    <name type="scientific">Okeania hirsuta</name>
    <dbReference type="NCBI Taxonomy" id="1458930"/>
    <lineage>
        <taxon>Bacteria</taxon>
        <taxon>Bacillati</taxon>
        <taxon>Cyanobacteriota</taxon>
        <taxon>Cyanophyceae</taxon>
        <taxon>Oscillatoriophycideae</taxon>
        <taxon>Oscillatoriales</taxon>
        <taxon>Microcoleaceae</taxon>
        <taxon>Okeania</taxon>
    </lineage>
</organism>
<dbReference type="AlphaFoldDB" id="A0A3N6PS45"/>
<accession>A0A3N6PS45</accession>
<dbReference type="GO" id="GO:0003677">
    <property type="term" value="F:DNA binding"/>
    <property type="evidence" value="ECO:0007669"/>
    <property type="project" value="InterPro"/>
</dbReference>
<dbReference type="EC" id="3.1.21.4" evidence="6"/>
<keyword evidence="1" id="KW-0540">Nuclease</keyword>
<comment type="catalytic activity">
    <reaction evidence="5">
        <text>Endonucleolytic cleavage of DNA to give specific double-stranded fragments with terminal 5'-phosphates.</text>
        <dbReference type="EC" id="3.1.21.4"/>
    </reaction>
</comment>
<evidence type="ECO:0000256" key="2">
    <source>
        <dbReference type="ARBA" id="ARBA00022747"/>
    </source>
</evidence>
<proteinExistence type="predicted"/>
<sequence length="174" mass="20346">MEYLTKIKIKDLVQNVIETKLNRYWGETDYKPFFEALFGEAVIIQTSILHSFYTSFGMSVYEPIAKILAENAGYEAQTQYDLLGEIDAQTENMINELCQSNTPPDKVREIEKIKQSIKEAKPRQDKDSRLDIFIYKPNTNEELYIDITTAKPNKKEFGALRRKMLRWCGLRFSQ</sequence>
<dbReference type="Proteomes" id="UP000269154">
    <property type="component" value="Unassembled WGS sequence"/>
</dbReference>